<dbReference type="PATRIC" id="fig|38307.3.peg.535"/>
<comment type="caution">
    <text evidence="2">The sequence shown here is derived from an EMBL/GenBank/DDBJ whole genome shotgun (WGS) entry which is preliminary data.</text>
</comment>
<feature type="transmembrane region" description="Helical" evidence="1">
    <location>
        <begin position="324"/>
        <end position="344"/>
    </location>
</feature>
<feature type="transmembrane region" description="Helical" evidence="1">
    <location>
        <begin position="300"/>
        <end position="318"/>
    </location>
</feature>
<feature type="transmembrane region" description="Helical" evidence="1">
    <location>
        <begin position="356"/>
        <end position="375"/>
    </location>
</feature>
<feature type="transmembrane region" description="Helical" evidence="1">
    <location>
        <begin position="184"/>
        <end position="215"/>
    </location>
</feature>
<reference evidence="2 3" key="1">
    <citation type="submission" date="2016-03" db="EMBL/GenBank/DDBJ databases">
        <title>Draft genome sequence of Gluconobacter cerinus strain CECT 9110.</title>
        <authorList>
            <person name="Sainz F."/>
            <person name="Mas A."/>
            <person name="Torija M.J."/>
        </authorList>
    </citation>
    <scope>NUCLEOTIDE SEQUENCE [LARGE SCALE GENOMIC DNA]</scope>
    <source>
        <strain evidence="2 3">CECT 9110</strain>
    </source>
</reference>
<feature type="transmembrane region" description="Helical" evidence="1">
    <location>
        <begin position="16"/>
        <end position="39"/>
    </location>
</feature>
<evidence type="ECO:0000256" key="1">
    <source>
        <dbReference type="SAM" id="Phobius"/>
    </source>
</evidence>
<sequence>MISKIFFGNFSFRNGYFIASVIGLTLYLVLAVYVCSLWPKTSDQASYFLAGLDVLHGNWRLHDWVLTPPDFWTSDIPLSALLSGLWHLLGRPAGSPFLLMVQPAILWVGVVASAFSVVFLRLRGIEERLGAATLLLPVLAFPLMRAPMAYFITLSAIHMGALIYGLWALHWADRFLSSGSSRSLAAVAVLLCLGVIGDPLLAVTGAGAIIAYAFLAQDFALRQRGHLVLASLAATVLAKAILHINAVTGGFVTEPLETRFAPWEQLGSNFGTSVRSILLLYGAEPSGQAVASTIPECLRLLLVALALAAAFKIARSGWQSQRQIAAFPMMLLLSAALNFVALALSNRIALDGSPIAVARYLFPLWIDLACLTALVWPKKGLAVSLAAMILVVTLITDYRNLPSHSTGLLSSDDNQLLSRLERDLPPDGVGSWWSSGNLEVASLGKMHIYPGMKQGDGTVAPFVHIRKKMDWHSFDGKAFFVLIPHPEETFGEAETLRTFGTPAKRLTEGRYTIFLYPADHLPVRAS</sequence>
<feature type="transmembrane region" description="Helical" evidence="1">
    <location>
        <begin position="104"/>
        <end position="122"/>
    </location>
</feature>
<evidence type="ECO:0000313" key="3">
    <source>
        <dbReference type="Proteomes" id="UP000077786"/>
    </source>
</evidence>
<dbReference type="AlphaFoldDB" id="A0A1B6VP03"/>
<feature type="transmembrane region" description="Helical" evidence="1">
    <location>
        <begin position="227"/>
        <end position="252"/>
    </location>
</feature>
<keyword evidence="1" id="KW-0472">Membrane</keyword>
<name>A0A1B6VP03_9PROT</name>
<gene>
    <name evidence="2" type="ORF">A0123_00520</name>
</gene>
<dbReference type="OrthoDB" id="7282477at2"/>
<organism evidence="2 3">
    <name type="scientific">Gluconobacter cerinus</name>
    <dbReference type="NCBI Taxonomy" id="38307"/>
    <lineage>
        <taxon>Bacteria</taxon>
        <taxon>Pseudomonadati</taxon>
        <taxon>Pseudomonadota</taxon>
        <taxon>Alphaproteobacteria</taxon>
        <taxon>Acetobacterales</taxon>
        <taxon>Acetobacteraceae</taxon>
        <taxon>Gluconobacter</taxon>
    </lineage>
</organism>
<feature type="transmembrane region" description="Helical" evidence="1">
    <location>
        <begin position="150"/>
        <end position="172"/>
    </location>
</feature>
<keyword evidence="1" id="KW-1133">Transmembrane helix</keyword>
<dbReference type="RefSeq" id="WP_064273207.1">
    <property type="nucleotide sequence ID" value="NZ_LUTU01000004.1"/>
</dbReference>
<evidence type="ECO:0000313" key="2">
    <source>
        <dbReference type="EMBL" id="OAJ68951.1"/>
    </source>
</evidence>
<proteinExistence type="predicted"/>
<dbReference type="Proteomes" id="UP000077786">
    <property type="component" value="Unassembled WGS sequence"/>
</dbReference>
<keyword evidence="1" id="KW-0812">Transmembrane</keyword>
<accession>A0A1B6VP03</accession>
<dbReference type="EMBL" id="LUTU01000004">
    <property type="protein sequence ID" value="OAJ68951.1"/>
    <property type="molecule type" value="Genomic_DNA"/>
</dbReference>
<protein>
    <submittedName>
        <fullName evidence="2">Membrane protein</fullName>
    </submittedName>
</protein>